<comment type="caution">
    <text evidence="2">The sequence shown here is derived from an EMBL/GenBank/DDBJ whole genome shotgun (WGS) entry which is preliminary data.</text>
</comment>
<name>A0ABY1NG34_9RHOB</name>
<feature type="chain" id="PRO_5046445878" description="Transporter" evidence="1">
    <location>
        <begin position="29"/>
        <end position="252"/>
    </location>
</feature>
<feature type="signal peptide" evidence="1">
    <location>
        <begin position="1"/>
        <end position="28"/>
    </location>
</feature>
<reference evidence="2 3" key="1">
    <citation type="submission" date="2017-05" db="EMBL/GenBank/DDBJ databases">
        <authorList>
            <person name="Varghese N."/>
            <person name="Submissions S."/>
        </authorList>
    </citation>
    <scope>NUCLEOTIDE SEQUENCE [LARGE SCALE GENOMIC DNA]</scope>
    <source>
        <strain evidence="2 3">DSM 29734</strain>
    </source>
</reference>
<organism evidence="2 3">
    <name type="scientific">Shimia sagamensis</name>
    <dbReference type="NCBI Taxonomy" id="1566352"/>
    <lineage>
        <taxon>Bacteria</taxon>
        <taxon>Pseudomonadati</taxon>
        <taxon>Pseudomonadota</taxon>
        <taxon>Alphaproteobacteria</taxon>
        <taxon>Rhodobacterales</taxon>
        <taxon>Roseobacteraceae</taxon>
    </lineage>
</organism>
<evidence type="ECO:0008006" key="4">
    <source>
        <dbReference type="Google" id="ProtNLM"/>
    </source>
</evidence>
<sequence length="252" mass="27491">MTARNATLWTNRLGVLALMLFCCQSLTAQENASNPLAAVNNTDLRFKSLDLGKGADKQDAYVDGAFMLRPDLKLKYELHYNSTNASGSRETSFEKVGVKAIYFPSERKLNETWGMRTAVGLEWIYDLGEAGTGIGPGADQLAPFAGVALANLNTGLTLIPLVQHFASYNGGTDISQTSARLIALQPFADTWWIKADLKLPYNWENDTWPASAEVQLGKNLSDGVALYGDVLVGLGKDRTFDQGIGVGLRFKY</sequence>
<dbReference type="EMBL" id="FXTY01000001">
    <property type="protein sequence ID" value="SMP08461.1"/>
    <property type="molecule type" value="Genomic_DNA"/>
</dbReference>
<accession>A0ABY1NG34</accession>
<protein>
    <recommendedName>
        <fullName evidence="4">Transporter</fullName>
    </recommendedName>
</protein>
<evidence type="ECO:0000313" key="2">
    <source>
        <dbReference type="EMBL" id="SMP08461.1"/>
    </source>
</evidence>
<dbReference type="RefSeq" id="WP_283424730.1">
    <property type="nucleotide sequence ID" value="NZ_FXTY01000001.1"/>
</dbReference>
<dbReference type="Proteomes" id="UP001157961">
    <property type="component" value="Unassembled WGS sequence"/>
</dbReference>
<keyword evidence="3" id="KW-1185">Reference proteome</keyword>
<keyword evidence="1" id="KW-0732">Signal</keyword>
<evidence type="ECO:0000256" key="1">
    <source>
        <dbReference type="SAM" id="SignalP"/>
    </source>
</evidence>
<evidence type="ECO:0000313" key="3">
    <source>
        <dbReference type="Proteomes" id="UP001157961"/>
    </source>
</evidence>
<proteinExistence type="predicted"/>
<gene>
    <name evidence="2" type="ORF">SAMN06265373_101898</name>
</gene>